<gene>
    <name evidence="4" type="ORF">AACH10_18795</name>
</gene>
<evidence type="ECO:0000259" key="3">
    <source>
        <dbReference type="PROSITE" id="PS51832"/>
    </source>
</evidence>
<dbReference type="InterPro" id="IPR052020">
    <property type="entry name" value="Cyclic_di-GMP/3'3'-cGAMP_PDE"/>
</dbReference>
<protein>
    <submittedName>
        <fullName evidence="4">Response regulator</fullName>
    </submittedName>
</protein>
<keyword evidence="1" id="KW-0597">Phosphoprotein</keyword>
<dbReference type="Pfam" id="PF00072">
    <property type="entry name" value="Response_reg"/>
    <property type="match status" value="1"/>
</dbReference>
<dbReference type="Pfam" id="PF13487">
    <property type="entry name" value="HD_5"/>
    <property type="match status" value="1"/>
</dbReference>
<dbReference type="PROSITE" id="PS50110">
    <property type="entry name" value="RESPONSE_REGULATORY"/>
    <property type="match status" value="1"/>
</dbReference>
<dbReference type="InterPro" id="IPR011006">
    <property type="entry name" value="CheY-like_superfamily"/>
</dbReference>
<evidence type="ECO:0000313" key="5">
    <source>
        <dbReference type="Proteomes" id="UP001365405"/>
    </source>
</evidence>
<dbReference type="SMART" id="SM00471">
    <property type="entry name" value="HDc"/>
    <property type="match status" value="1"/>
</dbReference>
<feature type="domain" description="Response regulatory" evidence="2">
    <location>
        <begin position="10"/>
        <end position="126"/>
    </location>
</feature>
<dbReference type="InterPro" id="IPR001789">
    <property type="entry name" value="Sig_transdc_resp-reg_receiver"/>
</dbReference>
<dbReference type="EMBL" id="JBBUTH010000009">
    <property type="protein sequence ID" value="MEK8052307.1"/>
    <property type="molecule type" value="Genomic_DNA"/>
</dbReference>
<dbReference type="SUPFAM" id="SSF109604">
    <property type="entry name" value="HD-domain/PDEase-like"/>
    <property type="match status" value="1"/>
</dbReference>
<dbReference type="PANTHER" id="PTHR45228">
    <property type="entry name" value="CYCLIC DI-GMP PHOSPHODIESTERASE TM_0186-RELATED"/>
    <property type="match status" value="1"/>
</dbReference>
<dbReference type="Gene3D" id="3.40.50.2300">
    <property type="match status" value="1"/>
</dbReference>
<feature type="domain" description="HD-GYP" evidence="3">
    <location>
        <begin position="148"/>
        <end position="359"/>
    </location>
</feature>
<accession>A0ABU9CP29</accession>
<evidence type="ECO:0000256" key="1">
    <source>
        <dbReference type="PROSITE-ProRule" id="PRU00169"/>
    </source>
</evidence>
<comment type="caution">
    <text evidence="4">The sequence shown here is derived from an EMBL/GenBank/DDBJ whole genome shotgun (WGS) entry which is preliminary data.</text>
</comment>
<dbReference type="Proteomes" id="UP001365405">
    <property type="component" value="Unassembled WGS sequence"/>
</dbReference>
<name>A0ABU9CP29_9BURK</name>
<sequence length="393" mass="41662">MWPTHGAQALVLIVDDNPENLTVIGELLHPEYTVRAANGGRRAIELARRAPQPDLILLDVMMPDMDGFAVLQQLRADPATAGIPVIFLTALDDADSEAHALRLGAGDFITKPIRAPSLLARVRTHVALKQARDRLQVPVAPVLPADAAEAWSEAGLVLLMQLAARCHPGGQRHLDRVAAVSGVLAEALHHGGRHAEAQRPGWVQTLRLAAPLHDIGNAAVPERILGQPGRLSEGDWNAVRTHTRLGADALRQVSAREAAPSLLFCCARDIALSHHERWDGRGYPDSLSGAAIPLPARVVAVADTFSALLSPRPHRRACSVDEARVCVLEGRGRQFDPAIVDLFEDAFDTIVVKGAEAGADLGARDAGLVDAGPADAVHLGHGAGQGRFAGLAA</sequence>
<dbReference type="InterPro" id="IPR037522">
    <property type="entry name" value="HD_GYP_dom"/>
</dbReference>
<dbReference type="SMART" id="SM00448">
    <property type="entry name" value="REC"/>
    <property type="match status" value="1"/>
</dbReference>
<proteinExistence type="predicted"/>
<keyword evidence="5" id="KW-1185">Reference proteome</keyword>
<feature type="modified residue" description="4-aspartylphosphate" evidence="1">
    <location>
        <position position="59"/>
    </location>
</feature>
<organism evidence="4 5">
    <name type="scientific">Pseudaquabacterium inlustre</name>
    <dbReference type="NCBI Taxonomy" id="2984192"/>
    <lineage>
        <taxon>Bacteria</taxon>
        <taxon>Pseudomonadati</taxon>
        <taxon>Pseudomonadota</taxon>
        <taxon>Betaproteobacteria</taxon>
        <taxon>Burkholderiales</taxon>
        <taxon>Sphaerotilaceae</taxon>
        <taxon>Pseudaquabacterium</taxon>
    </lineage>
</organism>
<dbReference type="Gene3D" id="1.10.3210.10">
    <property type="entry name" value="Hypothetical protein af1432"/>
    <property type="match status" value="1"/>
</dbReference>
<dbReference type="SUPFAM" id="SSF52172">
    <property type="entry name" value="CheY-like"/>
    <property type="match status" value="1"/>
</dbReference>
<dbReference type="PANTHER" id="PTHR45228:SF5">
    <property type="entry name" value="CYCLIC DI-GMP PHOSPHODIESTERASE VC_1348-RELATED"/>
    <property type="match status" value="1"/>
</dbReference>
<dbReference type="InterPro" id="IPR003607">
    <property type="entry name" value="HD/PDEase_dom"/>
</dbReference>
<dbReference type="CDD" id="cd00077">
    <property type="entry name" value="HDc"/>
    <property type="match status" value="1"/>
</dbReference>
<evidence type="ECO:0000259" key="2">
    <source>
        <dbReference type="PROSITE" id="PS50110"/>
    </source>
</evidence>
<dbReference type="RefSeq" id="WP_341412020.1">
    <property type="nucleotide sequence ID" value="NZ_JBBUTH010000009.1"/>
</dbReference>
<dbReference type="PROSITE" id="PS51832">
    <property type="entry name" value="HD_GYP"/>
    <property type="match status" value="1"/>
</dbReference>
<evidence type="ECO:0000313" key="4">
    <source>
        <dbReference type="EMBL" id="MEK8052307.1"/>
    </source>
</evidence>
<reference evidence="4 5" key="1">
    <citation type="submission" date="2024-04" db="EMBL/GenBank/DDBJ databases">
        <title>Novel species of the genus Ideonella isolated from streams.</title>
        <authorList>
            <person name="Lu H."/>
        </authorList>
    </citation>
    <scope>NUCLEOTIDE SEQUENCE [LARGE SCALE GENOMIC DNA]</scope>
    <source>
        <strain evidence="4 5">DXS22W</strain>
    </source>
</reference>